<reference evidence="3" key="1">
    <citation type="submission" date="2017-09" db="EMBL/GenBank/DDBJ databases">
        <title>Depth-based differentiation of microbial function through sediment-hosted aquifers and enrichment of novel symbionts in the deep terrestrial subsurface.</title>
        <authorList>
            <person name="Probst A.J."/>
            <person name="Ladd B."/>
            <person name="Jarett J.K."/>
            <person name="Geller-Mcgrath D.E."/>
            <person name="Sieber C.M.K."/>
            <person name="Emerson J.B."/>
            <person name="Anantharaman K."/>
            <person name="Thomas B.C."/>
            <person name="Malmstrom R."/>
            <person name="Stieglmeier M."/>
            <person name="Klingl A."/>
            <person name="Woyke T."/>
            <person name="Ryan C.M."/>
            <person name="Banfield J.F."/>
        </authorList>
    </citation>
    <scope>NUCLEOTIDE SEQUENCE [LARGE SCALE GENOMIC DNA]</scope>
</reference>
<comment type="caution">
    <text evidence="2">The sequence shown here is derived from an EMBL/GenBank/DDBJ whole genome shotgun (WGS) entry which is preliminary data.</text>
</comment>
<evidence type="ECO:0000259" key="1">
    <source>
        <dbReference type="Pfam" id="PF23477"/>
    </source>
</evidence>
<dbReference type="Pfam" id="PF23477">
    <property type="entry name" value="zf_Tbcl_2"/>
    <property type="match status" value="1"/>
</dbReference>
<evidence type="ECO:0000313" key="2">
    <source>
        <dbReference type="EMBL" id="PIU98605.1"/>
    </source>
</evidence>
<dbReference type="AlphaFoldDB" id="A0A2M7B681"/>
<feature type="domain" description="CxxC-x17-CxxC" evidence="1">
    <location>
        <begin position="15"/>
        <end position="56"/>
    </location>
</feature>
<proteinExistence type="predicted"/>
<dbReference type="Proteomes" id="UP000228949">
    <property type="component" value="Unassembled WGS sequence"/>
</dbReference>
<protein>
    <recommendedName>
        <fullName evidence="1">CxxC-x17-CxxC domain-containing protein</fullName>
    </recommendedName>
</protein>
<dbReference type="EMBL" id="PEVJ01000013">
    <property type="protein sequence ID" value="PIU98605.1"/>
    <property type="molecule type" value="Genomic_DNA"/>
</dbReference>
<accession>A0A2M7B681</accession>
<organism evidence="2 3">
    <name type="scientific">Candidatus Wolfebacteria bacterium CG03_land_8_20_14_0_80_40_12</name>
    <dbReference type="NCBI Taxonomy" id="1975069"/>
    <lineage>
        <taxon>Bacteria</taxon>
        <taxon>Candidatus Wolfeibacteriota</taxon>
    </lineage>
</organism>
<gene>
    <name evidence="2" type="ORF">COS61_00495</name>
</gene>
<name>A0A2M7B681_9BACT</name>
<evidence type="ECO:0000313" key="3">
    <source>
        <dbReference type="Proteomes" id="UP000228949"/>
    </source>
</evidence>
<sequence>MAYNNDGGQTGFGPRQMYKGNWKCSKCGGEITELPFEPDPDKSDRLMCRDCFREKKQSFRGGPRSFGR</sequence>
<dbReference type="InterPro" id="IPR026363">
    <property type="entry name" value="CxxC-x17-CxxC_dom"/>
</dbReference>